<name>A0AAI8HQ80_9BACI</name>
<dbReference type="Proteomes" id="UP000234366">
    <property type="component" value="Chromosome"/>
</dbReference>
<organism evidence="3 4">
    <name type="scientific">Bacillus siamensis</name>
    <dbReference type="NCBI Taxonomy" id="659243"/>
    <lineage>
        <taxon>Bacteria</taxon>
        <taxon>Bacillati</taxon>
        <taxon>Bacillota</taxon>
        <taxon>Bacilli</taxon>
        <taxon>Bacillales</taxon>
        <taxon>Bacillaceae</taxon>
        <taxon>Bacillus</taxon>
        <taxon>Bacillus amyloliquefaciens group</taxon>
    </lineage>
</organism>
<dbReference type="Pfam" id="PF10668">
    <property type="entry name" value="Phage_terminase"/>
    <property type="match status" value="1"/>
</dbReference>
<accession>A0AAI8HQ80</accession>
<gene>
    <name evidence="3" type="ORF">CWD84_15575</name>
</gene>
<feature type="region of interest" description="Disordered" evidence="1">
    <location>
        <begin position="38"/>
        <end position="75"/>
    </location>
</feature>
<feature type="compositionally biased region" description="Basic and acidic residues" evidence="1">
    <location>
        <begin position="39"/>
        <end position="53"/>
    </location>
</feature>
<dbReference type="EMBL" id="CP025001">
    <property type="protein sequence ID" value="AUJ78144.1"/>
    <property type="molecule type" value="Genomic_DNA"/>
</dbReference>
<evidence type="ECO:0000313" key="3">
    <source>
        <dbReference type="EMBL" id="AUJ78144.1"/>
    </source>
</evidence>
<evidence type="ECO:0000313" key="4">
    <source>
        <dbReference type="Proteomes" id="UP000234366"/>
    </source>
</evidence>
<dbReference type="AlphaFoldDB" id="A0AAI8HQ80"/>
<keyword evidence="4" id="KW-1185">Reference proteome</keyword>
<dbReference type="KEGG" id="bsia:CWD84_15575"/>
<reference evidence="3 4" key="1">
    <citation type="submission" date="2017-11" db="EMBL/GenBank/DDBJ databases">
        <title>Genome sequence and genome mining of multiple bioactive secondary metabolites from a deep sea-derived Bacillus siamensis SCSIO 05746.</title>
        <authorList>
            <person name="Pan H.-Q."/>
            <person name="Ju J.-H."/>
        </authorList>
    </citation>
    <scope>NUCLEOTIDE SEQUENCE [LARGE SCALE GENOMIC DNA]</scope>
    <source>
        <strain evidence="3 4">SCSIO 05746</strain>
    </source>
</reference>
<evidence type="ECO:0000259" key="2">
    <source>
        <dbReference type="Pfam" id="PF10668"/>
    </source>
</evidence>
<protein>
    <recommendedName>
        <fullName evidence="2">PBSX phage terminase small subunit-like N-terminal domain-containing protein</fullName>
    </recommendedName>
</protein>
<dbReference type="InterPro" id="IPR018925">
    <property type="entry name" value="XtmA-like_N"/>
</dbReference>
<evidence type="ECO:0000256" key="1">
    <source>
        <dbReference type="SAM" id="MobiDB-lite"/>
    </source>
</evidence>
<proteinExistence type="predicted"/>
<dbReference type="NCBIfam" id="NF040601">
    <property type="entry name" value="TerS_not_xtmA"/>
    <property type="match status" value="1"/>
</dbReference>
<dbReference type="RefSeq" id="WP_101605528.1">
    <property type="nucleotide sequence ID" value="NZ_CP025001.1"/>
</dbReference>
<feature type="domain" description="PBSX phage terminase small subunit-like N-terminal" evidence="2">
    <location>
        <begin position="4"/>
        <end position="45"/>
    </location>
</feature>
<sequence length="253" mass="28995">MAEKHIQAYKDYVKGMKYKDLAEKYGVSANTIKSWKQRHGWERKKGAPPEKSVHTKIGGQPGNKNALGNSGGAAPARNQNAVSHGFFSKYLPEETLEIMEEIQERSPADMIWDQIQIQYAAILRAQRIMFVQDKDDTAKELKKAKYVYHQDEDEDGNLTYEKNIVEEELEIQFAWDRHATLLNAQSRAMGELRSLIKQFDQLAHEQDERRLKLEQMRLNIEKTKKAVNGGEGNTQENDIAAMLRKMVNADGTE</sequence>